<evidence type="ECO:0000313" key="8">
    <source>
        <dbReference type="EMBL" id="KKN43852.1"/>
    </source>
</evidence>
<name>A0A0F9R3S0_9ZZZZ</name>
<feature type="transmembrane region" description="Helical" evidence="6">
    <location>
        <begin position="114"/>
        <end position="135"/>
    </location>
</feature>
<evidence type="ECO:0000256" key="5">
    <source>
        <dbReference type="ARBA" id="ARBA00023136"/>
    </source>
</evidence>
<evidence type="ECO:0000256" key="4">
    <source>
        <dbReference type="ARBA" id="ARBA00022989"/>
    </source>
</evidence>
<proteinExistence type="inferred from homology"/>
<dbReference type="AlphaFoldDB" id="A0A0F9R3S0"/>
<evidence type="ECO:0000256" key="3">
    <source>
        <dbReference type="ARBA" id="ARBA00022692"/>
    </source>
</evidence>
<evidence type="ECO:0000256" key="2">
    <source>
        <dbReference type="ARBA" id="ARBA00009025"/>
    </source>
</evidence>
<protein>
    <recommendedName>
        <fullName evidence="7">NADH:quinone oxidoreductase/Mrp antiporter transmembrane domain-containing protein</fullName>
    </recommendedName>
</protein>
<evidence type="ECO:0000256" key="1">
    <source>
        <dbReference type="ARBA" id="ARBA00004141"/>
    </source>
</evidence>
<dbReference type="Pfam" id="PF00361">
    <property type="entry name" value="Proton_antipo_M"/>
    <property type="match status" value="1"/>
</dbReference>
<evidence type="ECO:0000256" key="6">
    <source>
        <dbReference type="SAM" id="Phobius"/>
    </source>
</evidence>
<feature type="transmembrane region" description="Helical" evidence="6">
    <location>
        <begin position="418"/>
        <end position="439"/>
    </location>
</feature>
<dbReference type="NCBIfam" id="TIGR01972">
    <property type="entry name" value="NDH_I_M"/>
    <property type="match status" value="1"/>
</dbReference>
<keyword evidence="5 6" id="KW-0472">Membrane</keyword>
<evidence type="ECO:0000259" key="7">
    <source>
        <dbReference type="Pfam" id="PF00361"/>
    </source>
</evidence>
<feature type="transmembrane region" description="Helical" evidence="6">
    <location>
        <begin position="260"/>
        <end position="280"/>
    </location>
</feature>
<comment type="subcellular location">
    <subcellularLocation>
        <location evidence="1">Membrane</location>
        <topology evidence="1">Multi-pass membrane protein</topology>
    </subcellularLocation>
</comment>
<keyword evidence="4 6" id="KW-1133">Transmembrane helix</keyword>
<feature type="transmembrane region" description="Helical" evidence="6">
    <location>
        <begin position="30"/>
        <end position="48"/>
    </location>
</feature>
<dbReference type="GO" id="GO:0003954">
    <property type="term" value="F:NADH dehydrogenase activity"/>
    <property type="evidence" value="ECO:0007669"/>
    <property type="project" value="TreeGrafter"/>
</dbReference>
<dbReference type="EMBL" id="LAZR01001484">
    <property type="protein sequence ID" value="KKN43852.1"/>
    <property type="molecule type" value="Genomic_DNA"/>
</dbReference>
<keyword evidence="3 6" id="KW-0812">Transmembrane</keyword>
<comment type="similarity">
    <text evidence="2">Belongs to the complex I subunit 4 family.</text>
</comment>
<dbReference type="NCBIfam" id="NF004498">
    <property type="entry name" value="PRK05846.1-1"/>
    <property type="match status" value="1"/>
</dbReference>
<reference evidence="8" key="1">
    <citation type="journal article" date="2015" name="Nature">
        <title>Complex archaea that bridge the gap between prokaryotes and eukaryotes.</title>
        <authorList>
            <person name="Spang A."/>
            <person name="Saw J.H."/>
            <person name="Jorgensen S.L."/>
            <person name="Zaremba-Niedzwiedzka K."/>
            <person name="Martijn J."/>
            <person name="Lind A.E."/>
            <person name="van Eijk R."/>
            <person name="Schleper C."/>
            <person name="Guy L."/>
            <person name="Ettema T.J."/>
        </authorList>
    </citation>
    <scope>NUCLEOTIDE SEQUENCE</scope>
</reference>
<feature type="transmembrane region" description="Helical" evidence="6">
    <location>
        <begin position="141"/>
        <end position="159"/>
    </location>
</feature>
<dbReference type="PANTHER" id="PTHR43507:SF1">
    <property type="entry name" value="NADH-UBIQUINONE OXIDOREDUCTASE CHAIN 4"/>
    <property type="match status" value="1"/>
</dbReference>
<feature type="transmembrane region" description="Helical" evidence="6">
    <location>
        <begin position="385"/>
        <end position="406"/>
    </location>
</feature>
<feature type="transmembrane region" description="Helical" evidence="6">
    <location>
        <begin position="86"/>
        <end position="107"/>
    </location>
</feature>
<sequence length="523" mass="57680">MILVWLIVIPFIGGLLCWQTERLGDKPTRWIALATMLIELFISLWLWTHYDFHLPALDGSTTQWALEFRVPWIERFGIDFHLAMDGLSLVLIALTSFLGVLAVLCSWNEIVRRIGFFHLNLLWILTGVVGVFLAIDLFLFFFFWELMLVPMYFLISLWGHSGSKGQTRIGAAIKFFIYTQASGLLMLVSILGLVFAHHANTGEYSFSYQVLLETTLSPTLATWLMLGFFIAFAVKLPVVPLHGWLPDAHAQAPTAGSVDLAGILLKTAAYGMLRFALPLFPEASQAFAPIAMGLGLLGIYYGAVLACGQQNVKRFVAYTSVAHMGFVLIGIYSGSLLALQGVIVLMLAHAFSAAGLFILSGQLYERLRTREMNKMGGLWGRLGTLPGFWLFFIAASLGIPVTANFIGEFMVLFGTFPAAPWVVVLASVGLVLAAIYSLILMQRVHYGPPQSKTPLKGLDAREFAMMLSIVVLLIWLGIYPQPLLDTTEASMSEVQQVFEPSGTALREAPNGPGMPITLMSETR</sequence>
<organism evidence="8">
    <name type="scientific">marine sediment metagenome</name>
    <dbReference type="NCBI Taxonomy" id="412755"/>
    <lineage>
        <taxon>unclassified sequences</taxon>
        <taxon>metagenomes</taxon>
        <taxon>ecological metagenomes</taxon>
    </lineage>
</organism>
<feature type="transmembrane region" description="Helical" evidence="6">
    <location>
        <begin position="338"/>
        <end position="364"/>
    </location>
</feature>
<feature type="domain" description="NADH:quinone oxidoreductase/Mrp antiporter transmembrane" evidence="7">
    <location>
        <begin position="134"/>
        <end position="430"/>
    </location>
</feature>
<feature type="transmembrane region" description="Helical" evidence="6">
    <location>
        <begin position="315"/>
        <end position="332"/>
    </location>
</feature>
<dbReference type="GO" id="GO:0042773">
    <property type="term" value="P:ATP synthesis coupled electron transport"/>
    <property type="evidence" value="ECO:0007669"/>
    <property type="project" value="InterPro"/>
</dbReference>
<feature type="transmembrane region" description="Helical" evidence="6">
    <location>
        <begin position="286"/>
        <end position="308"/>
    </location>
</feature>
<dbReference type="GO" id="GO:0008137">
    <property type="term" value="F:NADH dehydrogenase (ubiquinone) activity"/>
    <property type="evidence" value="ECO:0007669"/>
    <property type="project" value="InterPro"/>
</dbReference>
<dbReference type="InterPro" id="IPR010227">
    <property type="entry name" value="NADH_Q_OxRdtase_chainM/4"/>
</dbReference>
<dbReference type="GO" id="GO:0016020">
    <property type="term" value="C:membrane"/>
    <property type="evidence" value="ECO:0007669"/>
    <property type="project" value="UniProtKB-SubCell"/>
</dbReference>
<dbReference type="InterPro" id="IPR003918">
    <property type="entry name" value="NADH_UbQ_OxRdtase"/>
</dbReference>
<comment type="caution">
    <text evidence="8">The sequence shown here is derived from an EMBL/GenBank/DDBJ whole genome shotgun (WGS) entry which is preliminary data.</text>
</comment>
<feature type="transmembrane region" description="Helical" evidence="6">
    <location>
        <begin position="171"/>
        <end position="196"/>
    </location>
</feature>
<feature type="transmembrane region" description="Helical" evidence="6">
    <location>
        <begin position="460"/>
        <end position="478"/>
    </location>
</feature>
<dbReference type="PRINTS" id="PR01437">
    <property type="entry name" value="NUOXDRDTASE4"/>
</dbReference>
<dbReference type="PANTHER" id="PTHR43507">
    <property type="entry name" value="NADH-UBIQUINONE OXIDOREDUCTASE CHAIN 4"/>
    <property type="match status" value="1"/>
</dbReference>
<gene>
    <name evidence="8" type="ORF">LCGC14_0699080</name>
</gene>
<dbReference type="GO" id="GO:0015990">
    <property type="term" value="P:electron transport coupled proton transport"/>
    <property type="evidence" value="ECO:0007669"/>
    <property type="project" value="TreeGrafter"/>
</dbReference>
<feature type="transmembrane region" description="Helical" evidence="6">
    <location>
        <begin position="216"/>
        <end position="239"/>
    </location>
</feature>
<dbReference type="GO" id="GO:0048039">
    <property type="term" value="F:ubiquinone binding"/>
    <property type="evidence" value="ECO:0007669"/>
    <property type="project" value="TreeGrafter"/>
</dbReference>
<accession>A0A0F9R3S0</accession>
<dbReference type="InterPro" id="IPR001750">
    <property type="entry name" value="ND/Mrp_TM"/>
</dbReference>